<sequence length="83" mass="8740">MPIYSAQVTVTTSPTLLVAGDAQAEQVNLHSKGTLYLGGADVTTSTGYQMDNGDKIVLQNHESPIYAINSSGTAIMQVLVITK</sequence>
<evidence type="ECO:0000313" key="1">
    <source>
        <dbReference type="EMBL" id="CAB4154104.1"/>
    </source>
</evidence>
<dbReference type="EMBL" id="LR796609">
    <property type="protein sequence ID" value="CAB4154104.1"/>
    <property type="molecule type" value="Genomic_DNA"/>
</dbReference>
<proteinExistence type="predicted"/>
<accession>A0A6J5NAP1</accession>
<name>A0A6J5NAP1_9CAUD</name>
<gene>
    <name evidence="1" type="ORF">UFOVP637_24</name>
</gene>
<organism evidence="1">
    <name type="scientific">uncultured Caudovirales phage</name>
    <dbReference type="NCBI Taxonomy" id="2100421"/>
    <lineage>
        <taxon>Viruses</taxon>
        <taxon>Duplodnaviria</taxon>
        <taxon>Heunggongvirae</taxon>
        <taxon>Uroviricota</taxon>
        <taxon>Caudoviricetes</taxon>
        <taxon>Peduoviridae</taxon>
        <taxon>Maltschvirus</taxon>
        <taxon>Maltschvirus maltsch</taxon>
    </lineage>
</organism>
<reference evidence="1" key="1">
    <citation type="submission" date="2020-04" db="EMBL/GenBank/DDBJ databases">
        <authorList>
            <person name="Chiriac C."/>
            <person name="Salcher M."/>
            <person name="Ghai R."/>
            <person name="Kavagutti S V."/>
        </authorList>
    </citation>
    <scope>NUCLEOTIDE SEQUENCE</scope>
</reference>
<protein>
    <submittedName>
        <fullName evidence="1">Uncharacterized protein</fullName>
    </submittedName>
</protein>